<evidence type="ECO:0000256" key="4">
    <source>
        <dbReference type="ARBA" id="ARBA00022989"/>
    </source>
</evidence>
<dbReference type="AlphaFoldDB" id="A0A398AVV5"/>
<name>A0A398AVV5_9BACI</name>
<dbReference type="GO" id="GO:0016020">
    <property type="term" value="C:membrane"/>
    <property type="evidence" value="ECO:0007669"/>
    <property type="project" value="UniProtKB-SubCell"/>
</dbReference>
<evidence type="ECO:0000256" key="6">
    <source>
        <dbReference type="SAM" id="Phobius"/>
    </source>
</evidence>
<accession>A0A398AVV5</accession>
<sequence>MKLGDRLVVKEYLQSKGFSRLIALVVVVIFLMSIGSMLNLLLFTFIFTFLMGRLERFITTQLNKVIRINSKVVIVFLYSIVLSSLGIVLYKYLPIITMQLTELVKQIVFFFQNPPDSRIIKYIISYMNDVETPLDFQKQVNFVYLYVADLGKLTLQIFLSILLSLFFLLEKDKIIRFTSKFKRGKFSSFFLNIEHFGRKFVNSFGKVIEVQFLIAITNAVLSITFLWIMGFPQLIGLGVMIFFLGLIPVAGVIISLIPLSMIAYSIGGISMVIAVLIMVAVIHALESYILNPKFMSAKTNLPTFFTFIVLIFSEHFLGIWGLIIGIPIFIFVLDMLDIHEDNPKATR</sequence>
<feature type="transmembrane region" description="Helical" evidence="6">
    <location>
        <begin position="207"/>
        <end position="228"/>
    </location>
</feature>
<dbReference type="Proteomes" id="UP000266016">
    <property type="component" value="Unassembled WGS sequence"/>
</dbReference>
<keyword evidence="4 6" id="KW-1133">Transmembrane helix</keyword>
<comment type="similarity">
    <text evidence="2">Belongs to the autoinducer-2 exporter (AI-2E) (TC 2.A.86) family.</text>
</comment>
<feature type="transmembrane region" description="Helical" evidence="6">
    <location>
        <begin position="264"/>
        <end position="285"/>
    </location>
</feature>
<dbReference type="Pfam" id="PF01594">
    <property type="entry name" value="AI-2E_transport"/>
    <property type="match status" value="1"/>
</dbReference>
<keyword evidence="3 6" id="KW-0812">Transmembrane</keyword>
<evidence type="ECO:0000256" key="3">
    <source>
        <dbReference type="ARBA" id="ARBA00022692"/>
    </source>
</evidence>
<dbReference type="InterPro" id="IPR002549">
    <property type="entry name" value="AI-2E-like"/>
</dbReference>
<comment type="caution">
    <text evidence="7">The sequence shown here is derived from an EMBL/GenBank/DDBJ whole genome shotgun (WGS) entry which is preliminary data.</text>
</comment>
<keyword evidence="5 6" id="KW-0472">Membrane</keyword>
<evidence type="ECO:0000313" key="8">
    <source>
        <dbReference type="Proteomes" id="UP000266016"/>
    </source>
</evidence>
<evidence type="ECO:0000313" key="7">
    <source>
        <dbReference type="EMBL" id="RID81797.1"/>
    </source>
</evidence>
<feature type="transmembrane region" description="Helical" evidence="6">
    <location>
        <begin position="234"/>
        <end position="257"/>
    </location>
</feature>
<reference evidence="7 8" key="1">
    <citation type="submission" date="2018-08" db="EMBL/GenBank/DDBJ databases">
        <title>Bacillus jemisoniae sp. nov., Bacillus chryseoplanitiae sp. nov., Bacillus resnikiae sp. nov., and Bacillus frankliniae sp. nov., isolated from Viking spacecraft and associated surfaces.</title>
        <authorList>
            <person name="Seuylemezian A."/>
            <person name="Vaishampayan P."/>
        </authorList>
    </citation>
    <scope>NUCLEOTIDE SEQUENCE [LARGE SCALE GENOMIC DNA]</scope>
    <source>
        <strain evidence="7 8">MA001</strain>
    </source>
</reference>
<evidence type="ECO:0000256" key="2">
    <source>
        <dbReference type="ARBA" id="ARBA00009773"/>
    </source>
</evidence>
<dbReference type="PANTHER" id="PTHR21716">
    <property type="entry name" value="TRANSMEMBRANE PROTEIN"/>
    <property type="match status" value="1"/>
</dbReference>
<feature type="transmembrane region" description="Helical" evidence="6">
    <location>
        <begin position="305"/>
        <end position="333"/>
    </location>
</feature>
<feature type="transmembrane region" description="Helical" evidence="6">
    <location>
        <begin position="72"/>
        <end position="93"/>
    </location>
</feature>
<comment type="subcellular location">
    <subcellularLocation>
        <location evidence="1">Membrane</location>
        <topology evidence="1">Multi-pass membrane protein</topology>
    </subcellularLocation>
</comment>
<dbReference type="RefSeq" id="WP_119118836.1">
    <property type="nucleotide sequence ID" value="NZ_QWVS01000059.1"/>
</dbReference>
<proteinExistence type="inferred from homology"/>
<dbReference type="EMBL" id="QWVS01000059">
    <property type="protein sequence ID" value="RID81797.1"/>
    <property type="molecule type" value="Genomic_DNA"/>
</dbReference>
<dbReference type="GO" id="GO:0055085">
    <property type="term" value="P:transmembrane transport"/>
    <property type="evidence" value="ECO:0007669"/>
    <property type="project" value="TreeGrafter"/>
</dbReference>
<evidence type="ECO:0000256" key="1">
    <source>
        <dbReference type="ARBA" id="ARBA00004141"/>
    </source>
</evidence>
<keyword evidence="8" id="KW-1185">Reference proteome</keyword>
<evidence type="ECO:0000256" key="5">
    <source>
        <dbReference type="ARBA" id="ARBA00023136"/>
    </source>
</evidence>
<organism evidence="7 8">
    <name type="scientific">Peribacillus asahii</name>
    <dbReference type="NCBI Taxonomy" id="228899"/>
    <lineage>
        <taxon>Bacteria</taxon>
        <taxon>Bacillati</taxon>
        <taxon>Bacillota</taxon>
        <taxon>Bacilli</taxon>
        <taxon>Bacillales</taxon>
        <taxon>Bacillaceae</taxon>
        <taxon>Peribacillus</taxon>
    </lineage>
</organism>
<protein>
    <submittedName>
        <fullName evidence="7">AI-2E family transporter</fullName>
    </submittedName>
</protein>
<feature type="transmembrane region" description="Helical" evidence="6">
    <location>
        <begin position="20"/>
        <end position="51"/>
    </location>
</feature>
<dbReference type="PANTHER" id="PTHR21716:SF62">
    <property type="entry name" value="TRANSPORT PROTEIN YDBI-RELATED"/>
    <property type="match status" value="1"/>
</dbReference>
<gene>
    <name evidence="7" type="ORF">D1953_19595</name>
</gene>
<feature type="transmembrane region" description="Helical" evidence="6">
    <location>
        <begin position="143"/>
        <end position="169"/>
    </location>
</feature>